<dbReference type="GO" id="GO:0000976">
    <property type="term" value="F:transcription cis-regulatory region binding"/>
    <property type="evidence" value="ECO:0007669"/>
    <property type="project" value="TreeGrafter"/>
</dbReference>
<comment type="similarity">
    <text evidence="7">Belongs to the MraZ family.</text>
</comment>
<proteinExistence type="inferred from homology"/>
<dbReference type="InterPro" id="IPR020603">
    <property type="entry name" value="MraZ_dom"/>
</dbReference>
<feature type="domain" description="SpoVT-AbrB" evidence="8">
    <location>
        <begin position="76"/>
        <end position="119"/>
    </location>
</feature>
<dbReference type="FunFam" id="3.40.1550.20:FF:000002">
    <property type="entry name" value="Transcriptional regulator MraZ"/>
    <property type="match status" value="1"/>
</dbReference>
<evidence type="ECO:0000259" key="8">
    <source>
        <dbReference type="PROSITE" id="PS51740"/>
    </source>
</evidence>
<accession>A0A1G2CD81</accession>
<evidence type="ECO:0000256" key="3">
    <source>
        <dbReference type="ARBA" id="ARBA00022737"/>
    </source>
</evidence>
<dbReference type="GO" id="GO:0009295">
    <property type="term" value="C:nucleoid"/>
    <property type="evidence" value="ECO:0007669"/>
    <property type="project" value="UniProtKB-SubCell"/>
</dbReference>
<evidence type="ECO:0000256" key="5">
    <source>
        <dbReference type="ARBA" id="ARBA00023125"/>
    </source>
</evidence>
<dbReference type="PANTHER" id="PTHR34701:SF1">
    <property type="entry name" value="TRANSCRIPTIONAL REGULATOR MRAZ"/>
    <property type="match status" value="1"/>
</dbReference>
<dbReference type="InterPro" id="IPR035642">
    <property type="entry name" value="MraZ_N"/>
</dbReference>
<keyword evidence="5 7" id="KW-0238">DNA-binding</keyword>
<comment type="subunit">
    <text evidence="7">Forms oligomers.</text>
</comment>
<evidence type="ECO:0000256" key="1">
    <source>
        <dbReference type="ARBA" id="ARBA00013860"/>
    </source>
</evidence>
<sequence>MLLGEYKHNLDSKGRLAVPSKFREKLSTGAIITRGLDNCLFVFANKEWELLAQKLMALPLSQANSRAFVRLMLAGASDVFLDSQGRILIPDYLRNYAGLKKETVVAGLYNRMEIWDKENWEKYKQKTESASEEIAEKLGELGI</sequence>
<protein>
    <recommendedName>
        <fullName evidence="1 7">Transcriptional regulator MraZ</fullName>
    </recommendedName>
</protein>
<keyword evidence="6 7" id="KW-0804">Transcription</keyword>
<dbReference type="AlphaFoldDB" id="A0A1G2CD81"/>
<dbReference type="PANTHER" id="PTHR34701">
    <property type="entry name" value="TRANSCRIPTIONAL REGULATOR MRAZ"/>
    <property type="match status" value="1"/>
</dbReference>
<comment type="caution">
    <text evidence="9">The sequence shown here is derived from an EMBL/GenBank/DDBJ whole genome shotgun (WGS) entry which is preliminary data.</text>
</comment>
<dbReference type="SUPFAM" id="SSF89447">
    <property type="entry name" value="AbrB/MazE/MraZ-like"/>
    <property type="match status" value="1"/>
</dbReference>
<dbReference type="CDD" id="cd16321">
    <property type="entry name" value="MraZ_C"/>
    <property type="match status" value="1"/>
</dbReference>
<dbReference type="NCBIfam" id="TIGR00242">
    <property type="entry name" value="division/cell wall cluster transcriptional repressor MraZ"/>
    <property type="match status" value="1"/>
</dbReference>
<evidence type="ECO:0000256" key="7">
    <source>
        <dbReference type="HAMAP-Rule" id="MF_01008"/>
    </source>
</evidence>
<dbReference type="GO" id="GO:0003700">
    <property type="term" value="F:DNA-binding transcription factor activity"/>
    <property type="evidence" value="ECO:0007669"/>
    <property type="project" value="UniProtKB-UniRule"/>
</dbReference>
<dbReference type="Gene3D" id="3.40.1550.20">
    <property type="entry name" value="Transcriptional regulator MraZ domain"/>
    <property type="match status" value="1"/>
</dbReference>
<dbReference type="InterPro" id="IPR003444">
    <property type="entry name" value="MraZ"/>
</dbReference>
<dbReference type="InterPro" id="IPR038619">
    <property type="entry name" value="MraZ_sf"/>
</dbReference>
<evidence type="ECO:0000313" key="10">
    <source>
        <dbReference type="Proteomes" id="UP000176287"/>
    </source>
</evidence>
<name>A0A1G2CD81_9BACT</name>
<gene>
    <name evidence="7" type="primary">mraZ</name>
    <name evidence="9" type="ORF">A3B13_00575</name>
</gene>
<dbReference type="InterPro" id="IPR035644">
    <property type="entry name" value="MraZ_C"/>
</dbReference>
<dbReference type="InterPro" id="IPR007159">
    <property type="entry name" value="SpoVT-AbrB_dom"/>
</dbReference>
<evidence type="ECO:0000313" key="9">
    <source>
        <dbReference type="EMBL" id="OGY99186.1"/>
    </source>
</evidence>
<dbReference type="HAMAP" id="MF_01008">
    <property type="entry name" value="MraZ"/>
    <property type="match status" value="1"/>
</dbReference>
<dbReference type="Pfam" id="PF02381">
    <property type="entry name" value="MraZ"/>
    <property type="match status" value="2"/>
</dbReference>
<comment type="subcellular location">
    <subcellularLocation>
        <location evidence="7">Cytoplasm</location>
        <location evidence="7">Nucleoid</location>
    </subcellularLocation>
</comment>
<evidence type="ECO:0000256" key="2">
    <source>
        <dbReference type="ARBA" id="ARBA00022490"/>
    </source>
</evidence>
<dbReference type="PROSITE" id="PS51740">
    <property type="entry name" value="SPOVT_ABRB"/>
    <property type="match status" value="2"/>
</dbReference>
<dbReference type="CDD" id="cd16320">
    <property type="entry name" value="MraZ_N"/>
    <property type="match status" value="1"/>
</dbReference>
<keyword evidence="9" id="KW-0132">Cell division</keyword>
<feature type="domain" description="SpoVT-AbrB" evidence="8">
    <location>
        <begin position="5"/>
        <end position="47"/>
    </location>
</feature>
<keyword evidence="4 7" id="KW-0805">Transcription regulation</keyword>
<reference evidence="9 10" key="1">
    <citation type="journal article" date="2016" name="Nat. Commun.">
        <title>Thousands of microbial genomes shed light on interconnected biogeochemical processes in an aquifer system.</title>
        <authorList>
            <person name="Anantharaman K."/>
            <person name="Brown C.T."/>
            <person name="Hug L.A."/>
            <person name="Sharon I."/>
            <person name="Castelle C.J."/>
            <person name="Probst A.J."/>
            <person name="Thomas B.C."/>
            <person name="Singh A."/>
            <person name="Wilkins M.J."/>
            <person name="Karaoz U."/>
            <person name="Brodie E.L."/>
            <person name="Williams K.H."/>
            <person name="Hubbard S.S."/>
            <person name="Banfield J.F."/>
        </authorList>
    </citation>
    <scope>NUCLEOTIDE SEQUENCE [LARGE SCALE GENOMIC DNA]</scope>
</reference>
<organism evidence="9 10">
    <name type="scientific">Candidatus Liptonbacteria bacterium RIFCSPLOWO2_01_FULL_45_15</name>
    <dbReference type="NCBI Taxonomy" id="1798649"/>
    <lineage>
        <taxon>Bacteria</taxon>
        <taxon>Candidatus Liptoniibacteriota</taxon>
    </lineage>
</organism>
<keyword evidence="3" id="KW-0677">Repeat</keyword>
<dbReference type="InterPro" id="IPR037914">
    <property type="entry name" value="SpoVT-AbrB_sf"/>
</dbReference>
<dbReference type="GO" id="GO:0051301">
    <property type="term" value="P:cell division"/>
    <property type="evidence" value="ECO:0007669"/>
    <property type="project" value="UniProtKB-KW"/>
</dbReference>
<dbReference type="GO" id="GO:2000143">
    <property type="term" value="P:negative regulation of DNA-templated transcription initiation"/>
    <property type="evidence" value="ECO:0007669"/>
    <property type="project" value="TreeGrafter"/>
</dbReference>
<keyword evidence="9" id="KW-0131">Cell cycle</keyword>
<evidence type="ECO:0000256" key="4">
    <source>
        <dbReference type="ARBA" id="ARBA00023015"/>
    </source>
</evidence>
<dbReference type="EMBL" id="MHKZ01000041">
    <property type="protein sequence ID" value="OGY99186.1"/>
    <property type="molecule type" value="Genomic_DNA"/>
</dbReference>
<dbReference type="Proteomes" id="UP000176287">
    <property type="component" value="Unassembled WGS sequence"/>
</dbReference>
<evidence type="ECO:0000256" key="6">
    <source>
        <dbReference type="ARBA" id="ARBA00023163"/>
    </source>
</evidence>
<dbReference type="GO" id="GO:0005737">
    <property type="term" value="C:cytoplasm"/>
    <property type="evidence" value="ECO:0007669"/>
    <property type="project" value="UniProtKB-UniRule"/>
</dbReference>
<dbReference type="STRING" id="1798649.A3B13_00575"/>
<keyword evidence="2 7" id="KW-0963">Cytoplasm</keyword>